<protein>
    <submittedName>
        <fullName evidence="2">CLUMA_CG011795, isoform A</fullName>
    </submittedName>
</protein>
<reference evidence="2 3" key="1">
    <citation type="submission" date="2015-04" db="EMBL/GenBank/DDBJ databases">
        <authorList>
            <person name="Syromyatnikov M.Y."/>
            <person name="Popov V.N."/>
        </authorList>
    </citation>
    <scope>NUCLEOTIDE SEQUENCE [LARGE SCALE GENOMIC DNA]</scope>
</reference>
<dbReference type="EMBL" id="CVRI01000047">
    <property type="protein sequence ID" value="CRK98438.1"/>
    <property type="molecule type" value="Genomic_DNA"/>
</dbReference>
<dbReference type="SMART" id="SM00034">
    <property type="entry name" value="CLECT"/>
    <property type="match status" value="1"/>
</dbReference>
<dbReference type="SUPFAM" id="SSF56436">
    <property type="entry name" value="C-type lectin-like"/>
    <property type="match status" value="1"/>
</dbReference>
<dbReference type="InterPro" id="IPR001304">
    <property type="entry name" value="C-type_lectin-like"/>
</dbReference>
<dbReference type="InterPro" id="IPR016187">
    <property type="entry name" value="CTDL_fold"/>
</dbReference>
<dbReference type="PROSITE" id="PS50041">
    <property type="entry name" value="C_TYPE_LECTIN_2"/>
    <property type="match status" value="1"/>
</dbReference>
<dbReference type="InterPro" id="IPR016186">
    <property type="entry name" value="C-type_lectin-like/link_sf"/>
</dbReference>
<dbReference type="CDD" id="cd00037">
    <property type="entry name" value="CLECT"/>
    <property type="match status" value="1"/>
</dbReference>
<keyword evidence="3" id="KW-1185">Reference proteome</keyword>
<accession>A0A1J1IHD2</accession>
<dbReference type="OrthoDB" id="7747825at2759"/>
<name>A0A1J1IHD2_9DIPT</name>
<evidence type="ECO:0000259" key="1">
    <source>
        <dbReference type="PROSITE" id="PS50041"/>
    </source>
</evidence>
<evidence type="ECO:0000313" key="2">
    <source>
        <dbReference type="EMBL" id="CRK98438.1"/>
    </source>
</evidence>
<evidence type="ECO:0000313" key="3">
    <source>
        <dbReference type="Proteomes" id="UP000183832"/>
    </source>
</evidence>
<organism evidence="2 3">
    <name type="scientific">Clunio marinus</name>
    <dbReference type="NCBI Taxonomy" id="568069"/>
    <lineage>
        <taxon>Eukaryota</taxon>
        <taxon>Metazoa</taxon>
        <taxon>Ecdysozoa</taxon>
        <taxon>Arthropoda</taxon>
        <taxon>Hexapoda</taxon>
        <taxon>Insecta</taxon>
        <taxon>Pterygota</taxon>
        <taxon>Neoptera</taxon>
        <taxon>Endopterygota</taxon>
        <taxon>Diptera</taxon>
        <taxon>Nematocera</taxon>
        <taxon>Chironomoidea</taxon>
        <taxon>Chironomidae</taxon>
        <taxon>Clunio</taxon>
    </lineage>
</organism>
<dbReference type="STRING" id="568069.A0A1J1IHD2"/>
<dbReference type="Proteomes" id="UP000183832">
    <property type="component" value="Unassembled WGS sequence"/>
</dbReference>
<feature type="domain" description="C-type lectin" evidence="1">
    <location>
        <begin position="38"/>
        <end position="149"/>
    </location>
</feature>
<dbReference type="Gene3D" id="3.10.100.10">
    <property type="entry name" value="Mannose-Binding Protein A, subunit A"/>
    <property type="match status" value="1"/>
</dbReference>
<gene>
    <name evidence="2" type="ORF">CLUMA_CG011795</name>
</gene>
<dbReference type="Pfam" id="PF00059">
    <property type="entry name" value="Lectin_C"/>
    <property type="match status" value="1"/>
</dbReference>
<proteinExistence type="predicted"/>
<sequence length="175" mass="20378">MIMDVMNETFIESAAVGFKKLGNYHITDVNENSNEKIYFVSIAFRGNWMSAQSFCRSYGMDLVALESEHEAKYFMKSCEKEIQSFEAFSHIGGVFESKDNKWHWITSSEKINFELKFSSDNKNEGDKKDENCLQLVKDNNGFSYGRTSCFGDKLQPFVCQRMIIKMNRWKELFGK</sequence>
<dbReference type="AlphaFoldDB" id="A0A1J1IHD2"/>